<evidence type="ECO:0000256" key="1">
    <source>
        <dbReference type="ARBA" id="ARBA00008056"/>
    </source>
</evidence>
<dbReference type="PANTHER" id="PTHR10209:SF776">
    <property type="entry name" value="2OG-FE(II) OXYGENASE FAMILY OXIDOREDUCTASE"/>
    <property type="match status" value="1"/>
</dbReference>
<evidence type="ECO:0000256" key="5">
    <source>
        <dbReference type="RuleBase" id="RU003682"/>
    </source>
</evidence>
<evidence type="ECO:0000313" key="7">
    <source>
        <dbReference type="EMBL" id="KAK1289753.1"/>
    </source>
</evidence>
<dbReference type="Proteomes" id="UP001180020">
    <property type="component" value="Unassembled WGS sequence"/>
</dbReference>
<dbReference type="FunFam" id="2.60.120.330:FF:000005">
    <property type="entry name" value="1-aminocyclopropane-1-carboxylate oxidase homolog 1"/>
    <property type="match status" value="1"/>
</dbReference>
<reference evidence="7" key="2">
    <citation type="submission" date="2023-06" db="EMBL/GenBank/DDBJ databases">
        <authorList>
            <person name="Ma L."/>
            <person name="Liu K.-W."/>
            <person name="Li Z."/>
            <person name="Hsiao Y.-Y."/>
            <person name="Qi Y."/>
            <person name="Fu T."/>
            <person name="Tang G."/>
            <person name="Zhang D."/>
            <person name="Sun W.-H."/>
            <person name="Liu D.-K."/>
            <person name="Li Y."/>
            <person name="Chen G.-Z."/>
            <person name="Liu X.-D."/>
            <person name="Liao X.-Y."/>
            <person name="Jiang Y.-T."/>
            <person name="Yu X."/>
            <person name="Hao Y."/>
            <person name="Huang J."/>
            <person name="Zhao X.-W."/>
            <person name="Ke S."/>
            <person name="Chen Y.-Y."/>
            <person name="Wu W.-L."/>
            <person name="Hsu J.-L."/>
            <person name="Lin Y.-F."/>
            <person name="Huang M.-D."/>
            <person name="Li C.-Y."/>
            <person name="Huang L."/>
            <person name="Wang Z.-W."/>
            <person name="Zhao X."/>
            <person name="Zhong W.-Y."/>
            <person name="Peng D.-H."/>
            <person name="Ahmad S."/>
            <person name="Lan S."/>
            <person name="Zhang J.-S."/>
            <person name="Tsai W.-C."/>
            <person name="Van De Peer Y."/>
            <person name="Liu Z.-J."/>
        </authorList>
    </citation>
    <scope>NUCLEOTIDE SEQUENCE</scope>
    <source>
        <strain evidence="7">CP</strain>
        <tissue evidence="7">Leaves</tissue>
    </source>
</reference>
<proteinExistence type="inferred from homology"/>
<name>A0AAV9CKQ5_ACOCL</name>
<dbReference type="AlphaFoldDB" id="A0AAV9CKQ5"/>
<evidence type="ECO:0000256" key="2">
    <source>
        <dbReference type="ARBA" id="ARBA00022723"/>
    </source>
</evidence>
<dbReference type="InterPro" id="IPR005123">
    <property type="entry name" value="Oxoglu/Fe-dep_dioxygenase_dom"/>
</dbReference>
<dbReference type="Pfam" id="PF03171">
    <property type="entry name" value="2OG-FeII_Oxy"/>
    <property type="match status" value="1"/>
</dbReference>
<evidence type="ECO:0000259" key="6">
    <source>
        <dbReference type="PROSITE" id="PS51471"/>
    </source>
</evidence>
<evidence type="ECO:0000256" key="4">
    <source>
        <dbReference type="ARBA" id="ARBA00023004"/>
    </source>
</evidence>
<dbReference type="SUPFAM" id="SSF51197">
    <property type="entry name" value="Clavaminate synthase-like"/>
    <property type="match status" value="1"/>
</dbReference>
<protein>
    <recommendedName>
        <fullName evidence="6">Fe2OG dioxygenase domain-containing protein</fullName>
    </recommendedName>
</protein>
<dbReference type="InterPro" id="IPR044861">
    <property type="entry name" value="IPNS-like_FE2OG_OXY"/>
</dbReference>
<gene>
    <name evidence="7" type="ORF">QJS10_CPB18g01644</name>
</gene>
<keyword evidence="2 5" id="KW-0479">Metal-binding</keyword>
<accession>A0AAV9CKQ5</accession>
<dbReference type="GO" id="GO:0046872">
    <property type="term" value="F:metal ion binding"/>
    <property type="evidence" value="ECO:0007669"/>
    <property type="project" value="UniProtKB-KW"/>
</dbReference>
<keyword evidence="3 5" id="KW-0560">Oxidoreductase</keyword>
<evidence type="ECO:0000256" key="3">
    <source>
        <dbReference type="ARBA" id="ARBA00023002"/>
    </source>
</evidence>
<reference evidence="7" key="1">
    <citation type="journal article" date="2023" name="Nat. Commun.">
        <title>Diploid and tetraploid genomes of Acorus and the evolution of monocots.</title>
        <authorList>
            <person name="Ma L."/>
            <person name="Liu K.W."/>
            <person name="Li Z."/>
            <person name="Hsiao Y.Y."/>
            <person name="Qi Y."/>
            <person name="Fu T."/>
            <person name="Tang G.D."/>
            <person name="Zhang D."/>
            <person name="Sun W.H."/>
            <person name="Liu D.K."/>
            <person name="Li Y."/>
            <person name="Chen G.Z."/>
            <person name="Liu X.D."/>
            <person name="Liao X.Y."/>
            <person name="Jiang Y.T."/>
            <person name="Yu X."/>
            <person name="Hao Y."/>
            <person name="Huang J."/>
            <person name="Zhao X.W."/>
            <person name="Ke S."/>
            <person name="Chen Y.Y."/>
            <person name="Wu W.L."/>
            <person name="Hsu J.L."/>
            <person name="Lin Y.F."/>
            <person name="Huang M.D."/>
            <person name="Li C.Y."/>
            <person name="Huang L."/>
            <person name="Wang Z.W."/>
            <person name="Zhao X."/>
            <person name="Zhong W.Y."/>
            <person name="Peng D.H."/>
            <person name="Ahmad S."/>
            <person name="Lan S."/>
            <person name="Zhang J.S."/>
            <person name="Tsai W.C."/>
            <person name="Van de Peer Y."/>
            <person name="Liu Z.J."/>
        </authorList>
    </citation>
    <scope>NUCLEOTIDE SEQUENCE</scope>
    <source>
        <strain evidence="7">CP</strain>
    </source>
</reference>
<dbReference type="Gene3D" id="2.60.120.330">
    <property type="entry name" value="B-lactam Antibiotic, Isopenicillin N Synthase, Chain"/>
    <property type="match status" value="1"/>
</dbReference>
<keyword evidence="8" id="KW-1185">Reference proteome</keyword>
<sequence length="362" mass="40805">MAATVASTNGYDRAKEVKEFDEAKVGVKGLVDHGVNKIPRIFIHPPDHHPTAPESDRAKLSIPIVDLEGIDGASRSEIVEKIGKASETWGFFQVVNHGIPVKLLEEMMAGVRMFNEQPKEVKEEYYTRDPKKKFRFSSNFDIYKSKAANWRDTISCFFDVDPVDPQEVAPICREALLDYAKHVTQLGETLSEMLSQALGLDRGFLKGLNCVKSQLLMGHYYPACPEPELTLGIVKHTDPYFLTILLQDSLGGLQVLYDEKWIDISPVHGALVINIGDLFQIISNGRFKSPEHRVKANLKGPRISVASFLNPLTNEERMYGPIKELLSEEKPAIYKDILLRDYIAYCYSKGLDTIAPLEYFKL</sequence>
<keyword evidence="4 5" id="KW-0408">Iron</keyword>
<dbReference type="PROSITE" id="PS51471">
    <property type="entry name" value="FE2OG_OXY"/>
    <property type="match status" value="1"/>
</dbReference>
<dbReference type="Pfam" id="PF14226">
    <property type="entry name" value="DIOX_N"/>
    <property type="match status" value="1"/>
</dbReference>
<dbReference type="InterPro" id="IPR027443">
    <property type="entry name" value="IPNS-like_sf"/>
</dbReference>
<feature type="domain" description="Fe2OG dioxygenase" evidence="6">
    <location>
        <begin position="212"/>
        <end position="311"/>
    </location>
</feature>
<comment type="caution">
    <text evidence="7">The sequence shown here is derived from an EMBL/GenBank/DDBJ whole genome shotgun (WGS) entry which is preliminary data.</text>
</comment>
<evidence type="ECO:0000313" key="8">
    <source>
        <dbReference type="Proteomes" id="UP001180020"/>
    </source>
</evidence>
<comment type="similarity">
    <text evidence="1 5">Belongs to the iron/ascorbate-dependent oxidoreductase family.</text>
</comment>
<dbReference type="GO" id="GO:0051213">
    <property type="term" value="F:dioxygenase activity"/>
    <property type="evidence" value="ECO:0007669"/>
    <property type="project" value="UniProtKB-ARBA"/>
</dbReference>
<dbReference type="EMBL" id="JAUJYO010000018">
    <property type="protein sequence ID" value="KAK1289753.1"/>
    <property type="molecule type" value="Genomic_DNA"/>
</dbReference>
<dbReference type="PANTHER" id="PTHR10209">
    <property type="entry name" value="OXIDOREDUCTASE, 2OG-FE II OXYGENASE FAMILY PROTEIN"/>
    <property type="match status" value="1"/>
</dbReference>
<dbReference type="InterPro" id="IPR026992">
    <property type="entry name" value="DIOX_N"/>
</dbReference>
<organism evidence="7 8">
    <name type="scientific">Acorus calamus</name>
    <name type="common">Sweet flag</name>
    <dbReference type="NCBI Taxonomy" id="4465"/>
    <lineage>
        <taxon>Eukaryota</taxon>
        <taxon>Viridiplantae</taxon>
        <taxon>Streptophyta</taxon>
        <taxon>Embryophyta</taxon>
        <taxon>Tracheophyta</taxon>
        <taxon>Spermatophyta</taxon>
        <taxon>Magnoliopsida</taxon>
        <taxon>Liliopsida</taxon>
        <taxon>Acoraceae</taxon>
        <taxon>Acorus</taxon>
    </lineage>
</organism>